<proteinExistence type="inferred from homology"/>
<comment type="subunit">
    <text evidence="3">Part of the 30S ribosomal subunit. Forms a bridge to the 50S subunit in the 70S ribosome, contacting the 23S rRNA.</text>
</comment>
<dbReference type="Gene3D" id="1.10.287.10">
    <property type="entry name" value="S15/NS1, RNA-binding"/>
    <property type="match status" value="1"/>
</dbReference>
<dbReference type="PROSITE" id="PS00362">
    <property type="entry name" value="RIBOSOMAL_S15"/>
    <property type="match status" value="1"/>
</dbReference>
<dbReference type="GO" id="GO:0006412">
    <property type="term" value="P:translation"/>
    <property type="evidence" value="ECO:0007669"/>
    <property type="project" value="UniProtKB-UniRule"/>
</dbReference>
<dbReference type="InterPro" id="IPR005290">
    <property type="entry name" value="Ribosomal_uS15_bac-type"/>
</dbReference>
<dbReference type="Pfam" id="PF00312">
    <property type="entry name" value="Ribosomal_S15"/>
    <property type="match status" value="1"/>
</dbReference>
<comment type="similarity">
    <text evidence="3 4">Belongs to the universal ribosomal protein uS15 family.</text>
</comment>
<sequence>MQLDKKDLSIHKNHLNNIGMYLTKEVKEDIFKKHGGVESNTGSAEGQIALFTHRINHLTEHLKRNRKDYNTERSLVKLVGKRRSLLDYLKHKDIERYRAIIKELGLRK</sequence>
<accession>A0A9W6B6I3</accession>
<evidence type="ECO:0000313" key="6">
    <source>
        <dbReference type="EMBL" id="GLB52169.1"/>
    </source>
</evidence>
<evidence type="ECO:0000256" key="1">
    <source>
        <dbReference type="ARBA" id="ARBA00022980"/>
    </source>
</evidence>
<evidence type="ECO:0000256" key="5">
    <source>
        <dbReference type="RuleBase" id="RU004524"/>
    </source>
</evidence>
<evidence type="ECO:0000313" key="7">
    <source>
        <dbReference type="Proteomes" id="UP001143545"/>
    </source>
</evidence>
<dbReference type="InterPro" id="IPR000589">
    <property type="entry name" value="Ribosomal_uS15"/>
</dbReference>
<reference evidence="6" key="1">
    <citation type="submission" date="2022-07" db="EMBL/GenBank/DDBJ databases">
        <title>Taxonomy of Novel Oxalotrophic and Methylotrophic Bacteria.</title>
        <authorList>
            <person name="Sahin N."/>
            <person name="Tani A."/>
        </authorList>
    </citation>
    <scope>NUCLEOTIDE SEQUENCE</scope>
    <source>
        <strain evidence="6">AM327</strain>
    </source>
</reference>
<keyword evidence="1 3" id="KW-0689">Ribosomal protein</keyword>
<evidence type="ECO:0000256" key="2">
    <source>
        <dbReference type="ARBA" id="ARBA00023274"/>
    </source>
</evidence>
<dbReference type="InterPro" id="IPR009068">
    <property type="entry name" value="uS15_NS1_RNA-bd_sf"/>
</dbReference>
<dbReference type="CDD" id="cd00353">
    <property type="entry name" value="Ribosomal_S15p_S13e"/>
    <property type="match status" value="1"/>
</dbReference>
<keyword evidence="2 3" id="KW-0687">Ribonucleoprotein</keyword>
<dbReference type="AlphaFoldDB" id="A0A9W6B6I3"/>
<dbReference type="EMBL" id="BRVP01000007">
    <property type="protein sequence ID" value="GLB52169.1"/>
    <property type="molecule type" value="Genomic_DNA"/>
</dbReference>
<keyword evidence="3 5" id="KW-0699">rRNA-binding</keyword>
<dbReference type="PANTHER" id="PTHR23321:SF26">
    <property type="entry name" value="SMALL RIBOSOMAL SUBUNIT PROTEIN US15M"/>
    <property type="match status" value="1"/>
</dbReference>
<dbReference type="Proteomes" id="UP001143545">
    <property type="component" value="Unassembled WGS sequence"/>
</dbReference>
<dbReference type="PANTHER" id="PTHR23321">
    <property type="entry name" value="RIBOSOMAL PROTEIN S15, BACTERIAL AND ORGANELLAR"/>
    <property type="match status" value="1"/>
</dbReference>
<evidence type="ECO:0000256" key="3">
    <source>
        <dbReference type="HAMAP-Rule" id="MF_01343"/>
    </source>
</evidence>
<protein>
    <recommendedName>
        <fullName evidence="3">Small ribosomal subunit protein uS15</fullName>
    </recommendedName>
</protein>
<organism evidence="6 7">
    <name type="scientific">Neptunitalea chrysea</name>
    <dbReference type="NCBI Taxonomy" id="1647581"/>
    <lineage>
        <taxon>Bacteria</taxon>
        <taxon>Pseudomonadati</taxon>
        <taxon>Bacteroidota</taxon>
        <taxon>Flavobacteriia</taxon>
        <taxon>Flavobacteriales</taxon>
        <taxon>Flavobacteriaceae</taxon>
        <taxon>Neptunitalea</taxon>
    </lineage>
</organism>
<comment type="caution">
    <text evidence="6">The sequence shown here is derived from an EMBL/GenBank/DDBJ whole genome shotgun (WGS) entry which is preliminary data.</text>
</comment>
<dbReference type="GO" id="GO:0019843">
    <property type="term" value="F:rRNA binding"/>
    <property type="evidence" value="ECO:0007669"/>
    <property type="project" value="UniProtKB-UniRule"/>
</dbReference>
<evidence type="ECO:0000256" key="4">
    <source>
        <dbReference type="RuleBase" id="RU003919"/>
    </source>
</evidence>
<dbReference type="SMART" id="SM01387">
    <property type="entry name" value="Ribosomal_S15"/>
    <property type="match status" value="1"/>
</dbReference>
<comment type="function">
    <text evidence="3">Forms an intersubunit bridge (bridge B4) with the 23S rRNA of the 50S subunit in the ribosome.</text>
</comment>
<name>A0A9W6B6I3_9FLAO</name>
<comment type="function">
    <text evidence="3 5">One of the primary rRNA binding proteins, it binds directly to 16S rRNA where it helps nucleate assembly of the platform of the 30S subunit by binding and bridging several RNA helices of the 16S rRNA.</text>
</comment>
<dbReference type="GO" id="GO:0003735">
    <property type="term" value="F:structural constituent of ribosome"/>
    <property type="evidence" value="ECO:0007669"/>
    <property type="project" value="InterPro"/>
</dbReference>
<keyword evidence="3 5" id="KW-0694">RNA-binding</keyword>
<dbReference type="GO" id="GO:0022627">
    <property type="term" value="C:cytosolic small ribosomal subunit"/>
    <property type="evidence" value="ECO:0007669"/>
    <property type="project" value="TreeGrafter"/>
</dbReference>
<dbReference type="Gene3D" id="6.10.250.3130">
    <property type="match status" value="1"/>
</dbReference>
<keyword evidence="7" id="KW-1185">Reference proteome</keyword>
<dbReference type="NCBIfam" id="TIGR00952">
    <property type="entry name" value="S15_bact"/>
    <property type="match status" value="1"/>
</dbReference>
<gene>
    <name evidence="3 6" type="primary">rpsO</name>
    <name evidence="6" type="ORF">NBRC110019_12080</name>
</gene>
<dbReference type="HAMAP" id="MF_01343_B">
    <property type="entry name" value="Ribosomal_uS15_B"/>
    <property type="match status" value="1"/>
</dbReference>
<dbReference type="SUPFAM" id="SSF47060">
    <property type="entry name" value="S15/NS1 RNA-binding domain"/>
    <property type="match status" value="1"/>
</dbReference>